<evidence type="ECO:0000256" key="9">
    <source>
        <dbReference type="ARBA" id="ARBA00022989"/>
    </source>
</evidence>
<feature type="transmembrane region" description="Helical" evidence="14">
    <location>
        <begin position="151"/>
        <end position="170"/>
    </location>
</feature>
<evidence type="ECO:0000256" key="2">
    <source>
        <dbReference type="ARBA" id="ARBA00005182"/>
    </source>
</evidence>
<comment type="subcellular location">
    <subcellularLocation>
        <location evidence="1">Cell membrane</location>
        <topology evidence="1">Multi-pass membrane protein</topology>
    </subcellularLocation>
</comment>
<dbReference type="InterPro" id="IPR028362">
    <property type="entry name" value="AlgI"/>
</dbReference>
<keyword evidence="7 14" id="KW-0812">Transmembrane</keyword>
<feature type="transmembrane region" description="Helical" evidence="14">
    <location>
        <begin position="483"/>
        <end position="501"/>
    </location>
</feature>
<keyword evidence="6 13" id="KW-0808">Transferase</keyword>
<organism evidence="15 16">
    <name type="scientific">Teichococcus coralli</name>
    <dbReference type="NCBI Taxonomy" id="2545983"/>
    <lineage>
        <taxon>Bacteria</taxon>
        <taxon>Pseudomonadati</taxon>
        <taxon>Pseudomonadota</taxon>
        <taxon>Alphaproteobacteria</taxon>
        <taxon>Acetobacterales</taxon>
        <taxon>Roseomonadaceae</taxon>
        <taxon>Roseomonas</taxon>
    </lineage>
</organism>
<dbReference type="InterPro" id="IPR024194">
    <property type="entry name" value="Ac/AlaTfrase_AlgI/DltB"/>
</dbReference>
<evidence type="ECO:0000256" key="10">
    <source>
        <dbReference type="ARBA" id="ARBA00023136"/>
    </source>
</evidence>
<dbReference type="InterPro" id="IPR051085">
    <property type="entry name" value="MB_O-acyltransferase"/>
</dbReference>
<evidence type="ECO:0000256" key="8">
    <source>
        <dbReference type="ARBA" id="ARBA00022841"/>
    </source>
</evidence>
<feature type="transmembrane region" description="Helical" evidence="14">
    <location>
        <begin position="7"/>
        <end position="23"/>
    </location>
</feature>
<dbReference type="GO" id="GO:0042121">
    <property type="term" value="P:alginic acid biosynthetic process"/>
    <property type="evidence" value="ECO:0007669"/>
    <property type="project" value="UniProtKB-KW"/>
</dbReference>
<evidence type="ECO:0000256" key="7">
    <source>
        <dbReference type="ARBA" id="ARBA00022692"/>
    </source>
</evidence>
<dbReference type="AlphaFoldDB" id="A0A845B756"/>
<comment type="pathway">
    <text evidence="2">Glycan biosynthesis; alginate biosynthesis.</text>
</comment>
<dbReference type="GO" id="GO:0005886">
    <property type="term" value="C:plasma membrane"/>
    <property type="evidence" value="ECO:0007669"/>
    <property type="project" value="UniProtKB-SubCell"/>
</dbReference>
<protein>
    <recommendedName>
        <fullName evidence="4">Probable alginate O-acetylase AlgI</fullName>
    </recommendedName>
    <alternativeName>
        <fullName evidence="12">Alginate biosynthesis protein AlgI</fullName>
    </alternativeName>
</protein>
<dbReference type="RefSeq" id="WP_160935181.1">
    <property type="nucleotide sequence ID" value="NZ_SNVJ01000001.1"/>
</dbReference>
<gene>
    <name evidence="15" type="ORF">E0493_01770</name>
</gene>
<evidence type="ECO:0000313" key="15">
    <source>
        <dbReference type="EMBL" id="MXP62080.1"/>
    </source>
</evidence>
<feature type="transmembrane region" description="Helical" evidence="14">
    <location>
        <begin position="116"/>
        <end position="139"/>
    </location>
</feature>
<dbReference type="PIRSF" id="PIRSF016636">
    <property type="entry name" value="AlgI_DltB"/>
    <property type="match status" value="1"/>
</dbReference>
<evidence type="ECO:0000256" key="11">
    <source>
        <dbReference type="ARBA" id="ARBA00023315"/>
    </source>
</evidence>
<keyword evidence="9 14" id="KW-1133">Transmembrane helix</keyword>
<name>A0A845B756_9PROT</name>
<evidence type="ECO:0000256" key="1">
    <source>
        <dbReference type="ARBA" id="ARBA00004651"/>
    </source>
</evidence>
<feature type="transmembrane region" description="Helical" evidence="14">
    <location>
        <begin position="82"/>
        <end position="104"/>
    </location>
</feature>
<dbReference type="OrthoDB" id="139172at2"/>
<keyword evidence="16" id="KW-1185">Reference proteome</keyword>
<evidence type="ECO:0000256" key="6">
    <source>
        <dbReference type="ARBA" id="ARBA00022679"/>
    </source>
</evidence>
<evidence type="ECO:0000256" key="14">
    <source>
        <dbReference type="SAM" id="Phobius"/>
    </source>
</evidence>
<dbReference type="Proteomes" id="UP000460715">
    <property type="component" value="Unassembled WGS sequence"/>
</dbReference>
<feature type="transmembrane region" description="Helical" evidence="14">
    <location>
        <begin position="434"/>
        <end position="454"/>
    </location>
</feature>
<keyword evidence="11 13" id="KW-0012">Acyltransferase</keyword>
<dbReference type="InterPro" id="IPR004299">
    <property type="entry name" value="MBOAT_fam"/>
</dbReference>
<evidence type="ECO:0000256" key="5">
    <source>
        <dbReference type="ARBA" id="ARBA00022475"/>
    </source>
</evidence>
<keyword evidence="5 13" id="KW-1003">Cell membrane</keyword>
<comment type="similarity">
    <text evidence="3 13">Belongs to the membrane-bound acyltransferase family.</text>
</comment>
<evidence type="ECO:0000256" key="12">
    <source>
        <dbReference type="ARBA" id="ARBA00031030"/>
    </source>
</evidence>
<dbReference type="GO" id="GO:0016746">
    <property type="term" value="F:acyltransferase activity"/>
    <property type="evidence" value="ECO:0007669"/>
    <property type="project" value="UniProtKB-KW"/>
</dbReference>
<sequence length="511" mass="55721">MLFNSHVFILLFLPLTLAGFFLLGRLRDRRPARLWLLAASLVFYGWWSLTYLGLLLGSMLVNYALGRRIGTIRLAAPGRAKALMLLGVAGNIALLAWYKYAIFIAGNLATLTGLDFAVGGVVLPLAISFYTFLQIAYLVDTRNGRAEDYSLLDYTLFVTFFPHLIAGPIVHHHELIPQFHRRATYRFQPEEVAAGVTFFAIGLIKKLVIADPVGALATPVFQGAAEAPPGLLEAWLGTVAFSVGLYFDFSAYSDMAIGLARMFGVRFPYNFNSPYKADSIIDFWRRWHMTLSRFLRDYVYIAMGGSRRGPLRRHANLMATMLLGGLWHGAGWTFVVWGGLHGAYLLANHAWRSVARSEHGLPRLGPRAAQLLTLLAVMLAWVFFAAPDLGAALAVLGGMAGLNGPMQAGTADLLGAALQGGPAAVVAITGGMALLRGMLSLLILGGALLAIFLAPNSQEIVDGRAGAPDEPQRWRRLRFRPRATSACTAAAAFLLALALMADVKEFVYFQF</sequence>
<dbReference type="Pfam" id="PF03062">
    <property type="entry name" value="MBOAT"/>
    <property type="match status" value="1"/>
</dbReference>
<keyword evidence="10 13" id="KW-0472">Membrane</keyword>
<dbReference type="PIRSF" id="PIRSF500217">
    <property type="entry name" value="AlgI"/>
    <property type="match status" value="1"/>
</dbReference>
<evidence type="ECO:0000256" key="4">
    <source>
        <dbReference type="ARBA" id="ARBA00016084"/>
    </source>
</evidence>
<proteinExistence type="inferred from homology"/>
<accession>A0A845B756</accession>
<reference evidence="15 16" key="1">
    <citation type="submission" date="2019-03" db="EMBL/GenBank/DDBJ databases">
        <title>Roseomonas sp. a novel Roseomonas species isolated from Sea whip Gorgonian.</title>
        <authorList>
            <person name="Li F."/>
            <person name="Pan X."/>
            <person name="Huang S."/>
            <person name="Li Z."/>
            <person name="Meng B."/>
        </authorList>
    </citation>
    <scope>NUCLEOTIDE SEQUENCE [LARGE SCALE GENOMIC DNA]</scope>
    <source>
        <strain evidence="15 16">M0104</strain>
    </source>
</reference>
<feature type="transmembrane region" description="Helical" evidence="14">
    <location>
        <begin position="35"/>
        <end position="61"/>
    </location>
</feature>
<dbReference type="PANTHER" id="PTHR13285:SF23">
    <property type="entry name" value="TEICHOIC ACID D-ALANYLTRANSFERASE"/>
    <property type="match status" value="1"/>
</dbReference>
<dbReference type="EMBL" id="SNVJ01000001">
    <property type="protein sequence ID" value="MXP62080.1"/>
    <property type="molecule type" value="Genomic_DNA"/>
</dbReference>
<feature type="transmembrane region" description="Helical" evidence="14">
    <location>
        <begin position="317"/>
        <end position="340"/>
    </location>
</feature>
<evidence type="ECO:0000256" key="3">
    <source>
        <dbReference type="ARBA" id="ARBA00010323"/>
    </source>
</evidence>
<comment type="caution">
    <text evidence="15">The sequence shown here is derived from an EMBL/GenBank/DDBJ whole genome shotgun (WGS) entry which is preliminary data.</text>
</comment>
<feature type="transmembrane region" description="Helical" evidence="14">
    <location>
        <begin position="371"/>
        <end position="396"/>
    </location>
</feature>
<dbReference type="PANTHER" id="PTHR13285">
    <property type="entry name" value="ACYLTRANSFERASE"/>
    <property type="match status" value="1"/>
</dbReference>
<keyword evidence="8" id="KW-0016">Alginate biosynthesis</keyword>
<evidence type="ECO:0000313" key="16">
    <source>
        <dbReference type="Proteomes" id="UP000460715"/>
    </source>
</evidence>
<evidence type="ECO:0000256" key="13">
    <source>
        <dbReference type="PIRNR" id="PIRNR016636"/>
    </source>
</evidence>